<feature type="binding site" evidence="6">
    <location>
        <position position="111"/>
    </location>
    <ligand>
        <name>S-adenosyl-L-methionine</name>
        <dbReference type="ChEBI" id="CHEBI:59789"/>
    </ligand>
</feature>
<dbReference type="Gene3D" id="1.10.150.170">
    <property type="entry name" value="Putative methyltransferase TM0872, insert domain"/>
    <property type="match status" value="1"/>
</dbReference>
<feature type="binding site" evidence="6">
    <location>
        <position position="56"/>
    </location>
    <ligand>
        <name>S-adenosyl-L-methionine</name>
        <dbReference type="ChEBI" id="CHEBI:59789"/>
    </ligand>
</feature>
<dbReference type="InterPro" id="IPR023397">
    <property type="entry name" value="SAM-dep_MeTrfase_MraW_recog"/>
</dbReference>
<dbReference type="InterPro" id="IPR002903">
    <property type="entry name" value="RsmH"/>
</dbReference>
<reference evidence="7 8" key="1">
    <citation type="submission" date="2017-09" db="EMBL/GenBank/DDBJ databases">
        <title>Depth-based differentiation of microbial function through sediment-hosted aquifers and enrichment of novel symbionts in the deep terrestrial subsurface.</title>
        <authorList>
            <person name="Probst A.J."/>
            <person name="Ladd B."/>
            <person name="Jarett J.K."/>
            <person name="Geller-Mcgrath D.E."/>
            <person name="Sieber C.M."/>
            <person name="Emerson J.B."/>
            <person name="Anantharaman K."/>
            <person name="Thomas B.C."/>
            <person name="Malmstrom R."/>
            <person name="Stieglmeier M."/>
            <person name="Klingl A."/>
            <person name="Woyke T."/>
            <person name="Ryan C.M."/>
            <person name="Banfield J.F."/>
        </authorList>
    </citation>
    <scope>NUCLEOTIDE SEQUENCE [LARGE SCALE GENOMIC DNA]</scope>
    <source>
        <strain evidence="7">CG17_big_fil_post_rev_8_21_14_2_50_48_46</strain>
    </source>
</reference>
<dbReference type="GO" id="GO:0070475">
    <property type="term" value="P:rRNA base methylation"/>
    <property type="evidence" value="ECO:0007669"/>
    <property type="project" value="UniProtKB-UniRule"/>
</dbReference>
<dbReference type="PANTHER" id="PTHR11265">
    <property type="entry name" value="S-ADENOSYL-METHYLTRANSFERASE MRAW"/>
    <property type="match status" value="1"/>
</dbReference>
<dbReference type="EC" id="2.1.1.199" evidence="6"/>
<dbReference type="FunFam" id="1.10.150.170:FF:000003">
    <property type="entry name" value="Ribosomal RNA small subunit methyltransferase H"/>
    <property type="match status" value="1"/>
</dbReference>
<sequence>MSPPEIEHYSVMRREVLDWLNIQADFRILDCTTGGAGHSMEMLKRAGSQGFLWGIERDPETLIRAQKRLETLNFPFQLIPGNFADLEALASEYGMKDLDAILLDLGTSLFQLKEPQRGFSFLNDGPLDMRMNPDEAVATAADLVNQLSEAELTQIFQDFGEERMARRIARAIIAQRVKAPFLRTSELAQLVEKVMPRHGQKLHPATRVFQALRIAVNGELDALERVLPLAVDLLKPGGRLAVISFHSLEDRRVKLFMREMATNCICPPRQPICTCQHRAKIKLLTRAVKPSEQEIAENSPSRSARLRVAEKL</sequence>
<evidence type="ECO:0000313" key="7">
    <source>
        <dbReference type="EMBL" id="PIW17224.1"/>
    </source>
</evidence>
<proteinExistence type="inferred from homology"/>
<dbReference type="AlphaFoldDB" id="A0A2M7G5F0"/>
<evidence type="ECO:0000256" key="6">
    <source>
        <dbReference type="HAMAP-Rule" id="MF_01007"/>
    </source>
</evidence>
<dbReference type="Proteomes" id="UP000231019">
    <property type="component" value="Unassembled WGS sequence"/>
</dbReference>
<protein>
    <recommendedName>
        <fullName evidence="6">Ribosomal RNA small subunit methyltransferase H</fullName>
        <ecNumber evidence="6">2.1.1.199</ecNumber>
    </recommendedName>
    <alternativeName>
        <fullName evidence="6">16S rRNA m(4)C1402 methyltransferase</fullName>
    </alternativeName>
    <alternativeName>
        <fullName evidence="6">rRNA (cytosine-N(4)-)-methyltransferase RsmH</fullName>
    </alternativeName>
</protein>
<dbReference type="Gene3D" id="3.40.50.150">
    <property type="entry name" value="Vaccinia Virus protein VP39"/>
    <property type="match status" value="1"/>
</dbReference>
<comment type="similarity">
    <text evidence="1 6">Belongs to the methyltransferase superfamily. RsmH family.</text>
</comment>
<keyword evidence="3 6" id="KW-0489">Methyltransferase</keyword>
<dbReference type="GO" id="GO:0005737">
    <property type="term" value="C:cytoplasm"/>
    <property type="evidence" value="ECO:0007669"/>
    <property type="project" value="UniProtKB-SubCell"/>
</dbReference>
<evidence type="ECO:0000256" key="1">
    <source>
        <dbReference type="ARBA" id="ARBA00010396"/>
    </source>
</evidence>
<dbReference type="SUPFAM" id="SSF81799">
    <property type="entry name" value="Putative methyltransferase TM0872, insert domain"/>
    <property type="match status" value="1"/>
</dbReference>
<dbReference type="EMBL" id="PFFQ01000026">
    <property type="protein sequence ID" value="PIW17224.1"/>
    <property type="molecule type" value="Genomic_DNA"/>
</dbReference>
<gene>
    <name evidence="6" type="primary">rsmH</name>
    <name evidence="7" type="ORF">COW36_09640</name>
</gene>
<keyword evidence="4 6" id="KW-0808">Transferase</keyword>
<keyword evidence="2 6" id="KW-0698">rRNA processing</keyword>
<dbReference type="Pfam" id="PF01795">
    <property type="entry name" value="Methyltransf_5"/>
    <property type="match status" value="1"/>
</dbReference>
<comment type="catalytic activity">
    <reaction evidence="6">
        <text>cytidine(1402) in 16S rRNA + S-adenosyl-L-methionine = N(4)-methylcytidine(1402) in 16S rRNA + S-adenosyl-L-homocysteine + H(+)</text>
        <dbReference type="Rhea" id="RHEA:42928"/>
        <dbReference type="Rhea" id="RHEA-COMP:10286"/>
        <dbReference type="Rhea" id="RHEA-COMP:10287"/>
        <dbReference type="ChEBI" id="CHEBI:15378"/>
        <dbReference type="ChEBI" id="CHEBI:57856"/>
        <dbReference type="ChEBI" id="CHEBI:59789"/>
        <dbReference type="ChEBI" id="CHEBI:74506"/>
        <dbReference type="ChEBI" id="CHEBI:82748"/>
        <dbReference type="EC" id="2.1.1.199"/>
    </reaction>
</comment>
<dbReference type="PIRSF" id="PIRSF004486">
    <property type="entry name" value="MraW"/>
    <property type="match status" value="1"/>
</dbReference>
<accession>A0A2M7G5F0</accession>
<comment type="function">
    <text evidence="6">Specifically methylates the N4 position of cytidine in position 1402 (C1402) of 16S rRNA.</text>
</comment>
<evidence type="ECO:0000256" key="5">
    <source>
        <dbReference type="ARBA" id="ARBA00022691"/>
    </source>
</evidence>
<keyword evidence="6" id="KW-0963">Cytoplasm</keyword>
<evidence type="ECO:0000256" key="4">
    <source>
        <dbReference type="ARBA" id="ARBA00022679"/>
    </source>
</evidence>
<dbReference type="PANTHER" id="PTHR11265:SF0">
    <property type="entry name" value="12S RRNA N4-METHYLCYTIDINE METHYLTRANSFERASE"/>
    <property type="match status" value="1"/>
</dbReference>
<dbReference type="InterPro" id="IPR029063">
    <property type="entry name" value="SAM-dependent_MTases_sf"/>
</dbReference>
<dbReference type="NCBIfam" id="TIGR00006">
    <property type="entry name" value="16S rRNA (cytosine(1402)-N(4))-methyltransferase RsmH"/>
    <property type="match status" value="1"/>
</dbReference>
<evidence type="ECO:0000256" key="2">
    <source>
        <dbReference type="ARBA" id="ARBA00022552"/>
    </source>
</evidence>
<evidence type="ECO:0000256" key="3">
    <source>
        <dbReference type="ARBA" id="ARBA00022603"/>
    </source>
</evidence>
<name>A0A2M7G5F0_9BACT</name>
<dbReference type="HAMAP" id="MF_01007">
    <property type="entry name" value="16SrRNA_methyltr_H"/>
    <property type="match status" value="1"/>
</dbReference>
<organism evidence="7 8">
    <name type="scientific">bacterium (Candidatus Blackallbacteria) CG17_big_fil_post_rev_8_21_14_2_50_48_46</name>
    <dbReference type="NCBI Taxonomy" id="2014261"/>
    <lineage>
        <taxon>Bacteria</taxon>
        <taxon>Candidatus Blackallbacteria</taxon>
    </lineage>
</organism>
<feature type="binding site" evidence="6">
    <location>
        <begin position="36"/>
        <end position="38"/>
    </location>
    <ligand>
        <name>S-adenosyl-L-methionine</name>
        <dbReference type="ChEBI" id="CHEBI:59789"/>
    </ligand>
</feature>
<keyword evidence="5 6" id="KW-0949">S-adenosyl-L-methionine</keyword>
<evidence type="ECO:0000313" key="8">
    <source>
        <dbReference type="Proteomes" id="UP000231019"/>
    </source>
</evidence>
<comment type="caution">
    <text evidence="7">The sequence shown here is derived from an EMBL/GenBank/DDBJ whole genome shotgun (WGS) entry which is preliminary data.</text>
</comment>
<dbReference type="GO" id="GO:0071424">
    <property type="term" value="F:rRNA (cytosine-N4-)-methyltransferase activity"/>
    <property type="evidence" value="ECO:0007669"/>
    <property type="project" value="UniProtKB-UniRule"/>
</dbReference>
<feature type="binding site" evidence="6">
    <location>
        <position position="83"/>
    </location>
    <ligand>
        <name>S-adenosyl-L-methionine</name>
        <dbReference type="ChEBI" id="CHEBI:59789"/>
    </ligand>
</feature>
<dbReference type="SUPFAM" id="SSF53335">
    <property type="entry name" value="S-adenosyl-L-methionine-dependent methyltransferases"/>
    <property type="match status" value="1"/>
</dbReference>
<feature type="binding site" evidence="6">
    <location>
        <position position="104"/>
    </location>
    <ligand>
        <name>S-adenosyl-L-methionine</name>
        <dbReference type="ChEBI" id="CHEBI:59789"/>
    </ligand>
</feature>
<comment type="subcellular location">
    <subcellularLocation>
        <location evidence="6">Cytoplasm</location>
    </subcellularLocation>
</comment>